<feature type="compositionally biased region" description="Polar residues" evidence="2">
    <location>
        <begin position="484"/>
        <end position="501"/>
    </location>
</feature>
<dbReference type="GO" id="GO:0008270">
    <property type="term" value="F:zinc ion binding"/>
    <property type="evidence" value="ECO:0007669"/>
    <property type="project" value="InterPro"/>
</dbReference>
<evidence type="ECO:0000259" key="3">
    <source>
        <dbReference type="PROSITE" id="PS50048"/>
    </source>
</evidence>
<dbReference type="EMBL" id="ML978971">
    <property type="protein sequence ID" value="KAF1927721.1"/>
    <property type="molecule type" value="Genomic_DNA"/>
</dbReference>
<keyword evidence="1" id="KW-0539">Nucleus</keyword>
<name>A0A6A5RHA4_9PLEO</name>
<evidence type="ECO:0000313" key="4">
    <source>
        <dbReference type="EMBL" id="KAF1927721.1"/>
    </source>
</evidence>
<feature type="region of interest" description="Disordered" evidence="2">
    <location>
        <begin position="253"/>
        <end position="338"/>
    </location>
</feature>
<sequence length="742" mass="81011">MTTQRTPPPLHTTFQSQHNHSLRSVDSNLAGRTRPLTGASVSGGTHRKPPAEPIWPHILLSRPGGRGSGMQVSHLLAQPRVSSARSTTESIEGRAAGHHHNSRHSVPDYDMMAQERDSGMMDVYPSTETASAHDSLSPSKQVPSKQVSFELLLPQSPQARARLPMRVNIFPHDTTDSIITTVKNFYGLYERRGVIFEDRHANILIARYENFDHGMVVYVRVSAEDPDAEDYSPAPRQLTVSPRRPRHLLEEGYQMLPPNLNQQLGSRAGSHSRRQSQSPHPRGRSTSTATHSRRNRPTIKSRGNSSHGSFAGQHGEYSDSDGEGSVSSSRRSRKEPLASADISVDNIVEGGRRKRAKFDSSLLVQELPLFVPPQVPMANSISSVSPQRRISGNNMAGSPYSTNQQTFSYPLPSPQSYNQGDSSYMSNGLVTPYSMSSGTAGYKPRQYTHRYSNSGGVLPTPEHTLSVISDEDVARQLMRLGDASNFSTHGRTSTSTLDDTFSGQADAASSSDESDDGSQNGSELPLPYTMERANNHVRAYESAFSSGDEYDDNNGSFKGESDDIAPHQHDEMRVQFGAPKARSSISNKSGKPAKPRSLSTKSKSKTSGTSKPPMSPTSLPSQSRKASTASLNFQHQFGADDEDLSSKPRCQRCRKSKKGCDRQRPCQRCKDAGIGAEGCLSEDEGNGRKGRYGRHMGVSVKTAPAITSMGPPPMHEHHGMPADASHFALTASALDKSKKRKR</sequence>
<dbReference type="GO" id="GO:0000981">
    <property type="term" value="F:DNA-binding transcription factor activity, RNA polymerase II-specific"/>
    <property type="evidence" value="ECO:0007669"/>
    <property type="project" value="InterPro"/>
</dbReference>
<keyword evidence="5" id="KW-1185">Reference proteome</keyword>
<gene>
    <name evidence="4" type="ORF">M421DRAFT_93099</name>
</gene>
<evidence type="ECO:0000256" key="2">
    <source>
        <dbReference type="SAM" id="MobiDB-lite"/>
    </source>
</evidence>
<dbReference type="GeneID" id="54355754"/>
<evidence type="ECO:0000256" key="1">
    <source>
        <dbReference type="ARBA" id="ARBA00023242"/>
    </source>
</evidence>
<feature type="region of interest" description="Disordered" evidence="2">
    <location>
        <begin position="484"/>
        <end position="526"/>
    </location>
</feature>
<dbReference type="OrthoDB" id="4150467at2759"/>
<organism evidence="4 5">
    <name type="scientific">Didymella exigua CBS 183.55</name>
    <dbReference type="NCBI Taxonomy" id="1150837"/>
    <lineage>
        <taxon>Eukaryota</taxon>
        <taxon>Fungi</taxon>
        <taxon>Dikarya</taxon>
        <taxon>Ascomycota</taxon>
        <taxon>Pezizomycotina</taxon>
        <taxon>Dothideomycetes</taxon>
        <taxon>Pleosporomycetidae</taxon>
        <taxon>Pleosporales</taxon>
        <taxon>Pleosporineae</taxon>
        <taxon>Didymellaceae</taxon>
        <taxon>Didymella</taxon>
    </lineage>
</organism>
<feature type="region of interest" description="Disordered" evidence="2">
    <location>
        <begin position="545"/>
        <end position="564"/>
    </location>
</feature>
<dbReference type="CDD" id="cd00067">
    <property type="entry name" value="GAL4"/>
    <property type="match status" value="1"/>
</dbReference>
<feature type="region of interest" description="Disordered" evidence="2">
    <location>
        <begin position="79"/>
        <end position="106"/>
    </location>
</feature>
<feature type="compositionally biased region" description="Polar residues" evidence="2">
    <location>
        <begin position="275"/>
        <end position="290"/>
    </location>
</feature>
<dbReference type="PROSITE" id="PS50048">
    <property type="entry name" value="ZN2_CY6_FUNGAL_2"/>
    <property type="match status" value="1"/>
</dbReference>
<feature type="compositionally biased region" description="Pro residues" evidence="2">
    <location>
        <begin position="1"/>
        <end position="10"/>
    </location>
</feature>
<feature type="compositionally biased region" description="Low complexity" evidence="2">
    <location>
        <begin position="502"/>
        <end position="523"/>
    </location>
</feature>
<accession>A0A6A5RHA4</accession>
<dbReference type="Proteomes" id="UP000800082">
    <property type="component" value="Unassembled WGS sequence"/>
</dbReference>
<dbReference type="AlphaFoldDB" id="A0A6A5RHA4"/>
<dbReference type="RefSeq" id="XP_033447973.1">
    <property type="nucleotide sequence ID" value="XM_033598087.1"/>
</dbReference>
<feature type="compositionally biased region" description="Polar residues" evidence="2">
    <location>
        <begin position="80"/>
        <end position="90"/>
    </location>
</feature>
<feature type="domain" description="Zn(2)-C6 fungal-type" evidence="3">
    <location>
        <begin position="649"/>
        <end position="679"/>
    </location>
</feature>
<feature type="compositionally biased region" description="Basic and acidic residues" evidence="2">
    <location>
        <begin position="658"/>
        <end position="671"/>
    </location>
</feature>
<dbReference type="InterPro" id="IPR001138">
    <property type="entry name" value="Zn2Cys6_DnaBD"/>
</dbReference>
<feature type="region of interest" description="Disordered" evidence="2">
    <location>
        <begin position="577"/>
        <end position="698"/>
    </location>
</feature>
<feature type="compositionally biased region" description="Polar residues" evidence="2">
    <location>
        <begin position="12"/>
        <end position="27"/>
    </location>
</feature>
<feature type="region of interest" description="Disordered" evidence="2">
    <location>
        <begin position="1"/>
        <end position="54"/>
    </location>
</feature>
<protein>
    <recommendedName>
        <fullName evidence="3">Zn(2)-C6 fungal-type domain-containing protein</fullName>
    </recommendedName>
</protein>
<evidence type="ECO:0000313" key="5">
    <source>
        <dbReference type="Proteomes" id="UP000800082"/>
    </source>
</evidence>
<dbReference type="SMART" id="SM00066">
    <property type="entry name" value="GAL4"/>
    <property type="match status" value="1"/>
</dbReference>
<reference evidence="4" key="1">
    <citation type="journal article" date="2020" name="Stud. Mycol.">
        <title>101 Dothideomycetes genomes: a test case for predicting lifestyles and emergence of pathogens.</title>
        <authorList>
            <person name="Haridas S."/>
            <person name="Albert R."/>
            <person name="Binder M."/>
            <person name="Bloem J."/>
            <person name="Labutti K."/>
            <person name="Salamov A."/>
            <person name="Andreopoulos B."/>
            <person name="Baker S."/>
            <person name="Barry K."/>
            <person name="Bills G."/>
            <person name="Bluhm B."/>
            <person name="Cannon C."/>
            <person name="Castanera R."/>
            <person name="Culley D."/>
            <person name="Daum C."/>
            <person name="Ezra D."/>
            <person name="Gonzalez J."/>
            <person name="Henrissat B."/>
            <person name="Kuo A."/>
            <person name="Liang C."/>
            <person name="Lipzen A."/>
            <person name="Lutzoni F."/>
            <person name="Magnuson J."/>
            <person name="Mondo S."/>
            <person name="Nolan M."/>
            <person name="Ohm R."/>
            <person name="Pangilinan J."/>
            <person name="Park H.-J."/>
            <person name="Ramirez L."/>
            <person name="Alfaro M."/>
            <person name="Sun H."/>
            <person name="Tritt A."/>
            <person name="Yoshinaga Y."/>
            <person name="Zwiers L.-H."/>
            <person name="Turgeon B."/>
            <person name="Goodwin S."/>
            <person name="Spatafora J."/>
            <person name="Crous P."/>
            <person name="Grigoriev I."/>
        </authorList>
    </citation>
    <scope>NUCLEOTIDE SEQUENCE</scope>
    <source>
        <strain evidence="4">CBS 183.55</strain>
    </source>
</reference>
<proteinExistence type="predicted"/>
<feature type="compositionally biased region" description="Low complexity" evidence="2">
    <location>
        <begin position="595"/>
        <end position="618"/>
    </location>
</feature>
<feature type="compositionally biased region" description="Polar residues" evidence="2">
    <location>
        <begin position="619"/>
        <end position="635"/>
    </location>
</feature>